<accession>A0AB35N5U9</accession>
<evidence type="ECO:0000313" key="3">
    <source>
        <dbReference type="Proteomes" id="UP001177935"/>
    </source>
</evidence>
<evidence type="ECO:0000259" key="1">
    <source>
        <dbReference type="SMART" id="SM00953"/>
    </source>
</evidence>
<gene>
    <name evidence="2" type="ORF">Q8W42_25165</name>
</gene>
<dbReference type="Pfam" id="PF08808">
    <property type="entry name" value="RES"/>
    <property type="match status" value="1"/>
</dbReference>
<reference evidence="2" key="1">
    <citation type="submission" date="2023-07" db="EMBL/GenBank/DDBJ databases">
        <title>Genome content predicts the carbon catabolic preferences of heterotrophic bacteria.</title>
        <authorList>
            <person name="Gralka M."/>
        </authorList>
    </citation>
    <scope>NUCLEOTIDE SEQUENCE</scope>
    <source>
        <strain evidence="2">6E02</strain>
    </source>
</reference>
<dbReference type="RefSeq" id="WP_048663755.1">
    <property type="nucleotide sequence ID" value="NZ_JAUYVL010000029.1"/>
</dbReference>
<comment type="caution">
    <text evidence="2">The sequence shown here is derived from an EMBL/GenBank/DDBJ whole genome shotgun (WGS) entry which is preliminary data.</text>
</comment>
<sequence length="223" mass="25276">MGDNSTDEALKFLNSKGKVPFKNYPKNNTFKRWQSTPQSSGVYYGKPTPESMGRFNDPTGNTGICYVAEHAVTAIAESYGRNYQKEKKKGFSYRVSRDSLDEAHVCTLQAERELVTVDLCKLQAKLHITTDQLSSDEYGLTQEIVAYFANEPKASFDGISYRSRHMDHGYCVALFERDKESLRTVAMAPMSEYKDSEYLPSGWKEPDIDGEEILTEVLDIDVF</sequence>
<dbReference type="SMART" id="SM00953">
    <property type="entry name" value="RES"/>
    <property type="match status" value="1"/>
</dbReference>
<dbReference type="AlphaFoldDB" id="A0AB35N5U9"/>
<protein>
    <submittedName>
        <fullName evidence="2">RES family NAD+ phosphorylase</fullName>
    </submittedName>
</protein>
<organism evidence="2 3">
    <name type="scientific">Vibrio splendidus</name>
    <dbReference type="NCBI Taxonomy" id="29497"/>
    <lineage>
        <taxon>Bacteria</taxon>
        <taxon>Pseudomonadati</taxon>
        <taxon>Pseudomonadota</taxon>
        <taxon>Gammaproteobacteria</taxon>
        <taxon>Vibrionales</taxon>
        <taxon>Vibrionaceae</taxon>
        <taxon>Vibrio</taxon>
    </lineage>
</organism>
<evidence type="ECO:0000313" key="2">
    <source>
        <dbReference type="EMBL" id="MDP2503978.1"/>
    </source>
</evidence>
<dbReference type="Proteomes" id="UP001177935">
    <property type="component" value="Unassembled WGS sequence"/>
</dbReference>
<name>A0AB35N5U9_VIBSP</name>
<dbReference type="EMBL" id="JAUYVL010000029">
    <property type="protein sequence ID" value="MDP2503978.1"/>
    <property type="molecule type" value="Genomic_DNA"/>
</dbReference>
<dbReference type="InterPro" id="IPR014914">
    <property type="entry name" value="RES_dom"/>
</dbReference>
<feature type="domain" description="RES" evidence="1">
    <location>
        <begin position="40"/>
        <end position="186"/>
    </location>
</feature>
<proteinExistence type="predicted"/>